<dbReference type="PANTHER" id="PTHR47031">
    <property type="entry name" value="SAP DNA-BINDING DOMAIN-CONTAINING PROTEIN"/>
    <property type="match status" value="1"/>
</dbReference>
<dbReference type="Proteomes" id="UP000324897">
    <property type="component" value="Chromosome 5"/>
</dbReference>
<protein>
    <recommendedName>
        <fullName evidence="2">SAP domain-containing protein</fullName>
    </recommendedName>
</protein>
<dbReference type="CDD" id="cd12432">
    <property type="entry name" value="RRM_ACINU"/>
    <property type="match status" value="1"/>
</dbReference>
<evidence type="ECO:0000313" key="4">
    <source>
        <dbReference type="Proteomes" id="UP000324897"/>
    </source>
</evidence>
<dbReference type="InterPro" id="IPR003034">
    <property type="entry name" value="SAP_dom"/>
</dbReference>
<sequence length="883" mass="96090">MAHLFHHGPYMSVVDPEPTTPQQTHQTPPSPPRAPHTTSSSPTRVAAFRFTGTAPRPQTLALEHRRGGRARSSNPPNNLPPILLPLAANLASTAPLSAIRLYFVREFSFWEILSCFFACLFQERVASEDSRRLGSGVSVKGASPSVLCDLSAAGLLSVTMSSYPVLNNRPIDQWRVTDLKDELRKRRLPVKGLKEELVRRLFDSIQTEQATTEATEDVGVTAADDQQPDINVAQETTVTITEVHQQTVVHVTHQVEVPGTEVGQESTISAAGGPPSVDIEASLSETAAGKGEMPESNAGENLAFQEVQAHTENTVDPFLEKASDTRTNETIIVNDEISTDVKSDLTPSEVTSDVTEASRIQKQDLAPAPVDAFTSDADPMDTDVTAALIGNDGENLTPNNGLGDNSSIYDEERKDSKLLNEDPEPIVSKPNNQVPEVSPDLGSQIKCESISSDDISTNKKNNIEDNLNANNFDLELEVKPKMVEPPSGITSLGEDLQPLDDDKELVKNQSSLEDINATDNVDSYKKDSPEGGSPEKLNLDRSSGDESMEEDVMESKQVESNMKSDDLIETTELSSKDVKEVSLPDSAVEASSVDTKEVIAEEKPVASAEKRKLEAEGTVANTEPIKRQRRWTGDGGKVPERQTLSETVSDAPKDVFQPALKRSFGRSDSTASGDSPKERIVPPSQKPATTSLRIDRFVRPFTLKAVQELLGKTGSVQNFWMDHIKTHCYVTFSSVDEAVATRNAVYNLQWPPNNGNHLVAEFVDPQEVKLKLEPPPPAAAPVSPATTPRVPTVQQAQANPTVPRQVASPREQVPPPPPLAKAPTTDPAAARERLPPTPKKPEPPVVTLDDLFRKTQSSPRIYYLPLSEEQVAAKLAEQDKGKI</sequence>
<comment type="caution">
    <text evidence="3">The sequence shown here is derived from an EMBL/GenBank/DDBJ whole genome shotgun (WGS) entry which is preliminary data.</text>
</comment>
<dbReference type="SMART" id="SM00513">
    <property type="entry name" value="SAP"/>
    <property type="match status" value="1"/>
</dbReference>
<dbReference type="SUPFAM" id="SSF54928">
    <property type="entry name" value="RNA-binding domain, RBD"/>
    <property type="match status" value="1"/>
</dbReference>
<evidence type="ECO:0000256" key="1">
    <source>
        <dbReference type="SAM" id="MobiDB-lite"/>
    </source>
</evidence>
<feature type="compositionally biased region" description="Basic and acidic residues" evidence="1">
    <location>
        <begin position="829"/>
        <end position="842"/>
    </location>
</feature>
<reference evidence="3 4" key="1">
    <citation type="journal article" date="2019" name="Sci. Rep.">
        <title>A high-quality genome of Eragrostis curvula grass provides insights into Poaceae evolution and supports new strategies to enhance forage quality.</title>
        <authorList>
            <person name="Carballo J."/>
            <person name="Santos B.A.C.M."/>
            <person name="Zappacosta D."/>
            <person name="Garbus I."/>
            <person name="Selva J.P."/>
            <person name="Gallo C.A."/>
            <person name="Diaz A."/>
            <person name="Albertini E."/>
            <person name="Caccamo M."/>
            <person name="Echenique V."/>
        </authorList>
    </citation>
    <scope>NUCLEOTIDE SEQUENCE [LARGE SCALE GENOMIC DNA]</scope>
    <source>
        <strain evidence="4">cv. Victoria</strain>
        <tissue evidence="3">Leaf</tissue>
    </source>
</reference>
<organism evidence="3 4">
    <name type="scientific">Eragrostis curvula</name>
    <name type="common">weeping love grass</name>
    <dbReference type="NCBI Taxonomy" id="38414"/>
    <lineage>
        <taxon>Eukaryota</taxon>
        <taxon>Viridiplantae</taxon>
        <taxon>Streptophyta</taxon>
        <taxon>Embryophyta</taxon>
        <taxon>Tracheophyta</taxon>
        <taxon>Spermatophyta</taxon>
        <taxon>Magnoliopsida</taxon>
        <taxon>Liliopsida</taxon>
        <taxon>Poales</taxon>
        <taxon>Poaceae</taxon>
        <taxon>PACMAD clade</taxon>
        <taxon>Chloridoideae</taxon>
        <taxon>Eragrostideae</taxon>
        <taxon>Eragrostidinae</taxon>
        <taxon>Eragrostis</taxon>
    </lineage>
</organism>
<feature type="compositionally biased region" description="Low complexity" evidence="1">
    <location>
        <begin position="780"/>
        <end position="793"/>
    </location>
</feature>
<feature type="region of interest" description="Disordered" evidence="1">
    <location>
        <begin position="56"/>
        <end position="76"/>
    </location>
</feature>
<feature type="compositionally biased region" description="Low complexity" evidence="1">
    <location>
        <begin position="16"/>
        <end position="27"/>
    </location>
</feature>
<dbReference type="Gramene" id="TVU46799">
    <property type="protein sequence ID" value="TVU46799"/>
    <property type="gene ID" value="EJB05_06362"/>
</dbReference>
<dbReference type="Pfam" id="PF02037">
    <property type="entry name" value="SAP"/>
    <property type="match status" value="1"/>
</dbReference>
<dbReference type="InterPro" id="IPR032552">
    <property type="entry name" value="RSB_motif"/>
</dbReference>
<feature type="region of interest" description="Disordered" evidence="1">
    <location>
        <begin position="417"/>
        <end position="443"/>
    </location>
</feature>
<feature type="region of interest" description="Disordered" evidence="1">
    <location>
        <begin position="771"/>
        <end position="848"/>
    </location>
</feature>
<dbReference type="InterPro" id="IPR036361">
    <property type="entry name" value="SAP_dom_sf"/>
</dbReference>
<dbReference type="Pfam" id="PF16294">
    <property type="entry name" value="RSB_motif"/>
    <property type="match status" value="1"/>
</dbReference>
<dbReference type="InterPro" id="IPR034257">
    <property type="entry name" value="Acinus_RRM"/>
</dbReference>
<proteinExistence type="predicted"/>
<name>A0A5J9WET6_9POAL</name>
<feature type="non-terminal residue" evidence="3">
    <location>
        <position position="1"/>
    </location>
</feature>
<feature type="compositionally biased region" description="Polar residues" evidence="1">
    <location>
        <begin position="507"/>
        <end position="521"/>
    </location>
</feature>
<feature type="region of interest" description="Disordered" evidence="1">
    <location>
        <begin position="482"/>
        <end position="688"/>
    </location>
</feature>
<feature type="compositionally biased region" description="Basic and acidic residues" evidence="1">
    <location>
        <begin position="594"/>
        <end position="615"/>
    </location>
</feature>
<feature type="domain" description="SAP" evidence="2">
    <location>
        <begin position="171"/>
        <end position="205"/>
    </location>
</feature>
<dbReference type="PANTHER" id="PTHR47031:SF3">
    <property type="entry name" value="SAP DOMAIN-CONTAINING PROTEIN"/>
    <property type="match status" value="1"/>
</dbReference>
<dbReference type="GO" id="GO:0003676">
    <property type="term" value="F:nucleic acid binding"/>
    <property type="evidence" value="ECO:0007669"/>
    <property type="project" value="InterPro"/>
</dbReference>
<dbReference type="SUPFAM" id="SSF68906">
    <property type="entry name" value="SAP domain"/>
    <property type="match status" value="1"/>
</dbReference>
<dbReference type="Gene3D" id="1.10.720.30">
    <property type="entry name" value="SAP domain"/>
    <property type="match status" value="1"/>
</dbReference>
<gene>
    <name evidence="3" type="ORF">EJB05_06362</name>
</gene>
<dbReference type="AlphaFoldDB" id="A0A5J9WET6"/>
<dbReference type="OrthoDB" id="5348404at2759"/>
<evidence type="ECO:0000259" key="2">
    <source>
        <dbReference type="PROSITE" id="PS50800"/>
    </source>
</evidence>
<dbReference type="EMBL" id="RWGY01000004">
    <property type="protein sequence ID" value="TVU46799.1"/>
    <property type="molecule type" value="Genomic_DNA"/>
</dbReference>
<dbReference type="PROSITE" id="PS50800">
    <property type="entry name" value="SAP"/>
    <property type="match status" value="1"/>
</dbReference>
<keyword evidence="4" id="KW-1185">Reference proteome</keyword>
<feature type="compositionally biased region" description="Basic and acidic residues" evidence="1">
    <location>
        <begin position="553"/>
        <end position="566"/>
    </location>
</feature>
<dbReference type="InterPro" id="IPR035979">
    <property type="entry name" value="RBD_domain_sf"/>
</dbReference>
<feature type="region of interest" description="Disordered" evidence="1">
    <location>
        <begin position="1"/>
        <end position="43"/>
    </location>
</feature>
<accession>A0A5J9WET6</accession>
<evidence type="ECO:0000313" key="3">
    <source>
        <dbReference type="EMBL" id="TVU46799.1"/>
    </source>
</evidence>